<sequence length="1530" mass="174703">MWADPVVSHLRLLLFSLLWIVAETKSSHKHVIASLHAKWTQTSLLAETSEFMAKESNKIFWDFVDQVAQTEKAEEWNSYSDSKQHQYAIKLASTFLSPGRIQLLRFALALRVHSPAVQLFQQIGSQKSKVSCDAYADIHGYIACSEFEVTDIVQKDYDDREVPPVVYSVDHVYPEGKHSEITVIVYGELGTSSWVSLHNAAKRLAKSGQIRYVLRHWRKDTSDEKVLMSGYGVELAIKNTEYKAMDDSNVPGRPDEGNTSEEDSAADEDISGFNFNVLRKLHPESKEHLHEFRLHLLEKDELTPLRRWEVQDLSYQASLRIIEAGPEKAIETLANISQNFPVFAHSLTRQSVPSSFRLEVADNQNGKLDDLGIPEGESALFVNGIFLDIDSLDVFSLIDILKEEQNLAEGFHRMGMSEYYRSVLVNVDISNDQTSYALDFREANPEYLNNLDTDYRYRQWSNVVERLLQPYFMGMIRPIARNFFTLIFIVDPSVRESRSLLKYAYTFFAHEIPIRLGVVFVVNENKAVSGLQDASVAMLNLYNYVKTDEGVANAILALTKVYDAAEGRDFLTAKDVVRHFSKVYSDQDVNDVFGPESDYDHGRTTGQEFLRKSGLGSTPKVLLNGIVLDDAGITPERFEETVITEIMKVTPKLQQAIRKGKLKNRDNVMNWILSQPEVMPRLNKRILDAVGSPKTLRLDFTHIERCPANNVAQFILLSPSMQTQCIFRRMRYLARSDDNIIRSSTLWIVTDLETQEGRLLYYNAIRHLKKSHTMRIGLINNPKQPSEASKHTSISMLVNGALRLLPHTQSKQFITKLVKEEIVSQLLEKKKTIDDFAVHEMNMESYRKGLKQLNSDEIIMDSKFAQKVLGLVAGERGVIANGMLIGPLDGDENFVEDDIMLLEKLMQSSGAQAVTDHLKKVFILDEISFLTDRIVRSVALINSTPLKRKRLLANFDELEESIVKIPGNNEDAVIDLVAVVDPLTKTAQHLSALVAVIRQIVNCDITIVMNPKAKLSELPLKRFYRMVLTPSMRFSESGQISVDQYEAKFSSLPEKQLFTLNLIPADSWMVQASYAVYDLDNIKMELATGNVKGEFELENILLEGHCFDEQSGNPPRGLQFTLGTPTDPVMYDTIVMANLGYFQLKANPGAWILQLREGKSSKIYTISSHYNTEMEENGEIYVLIDSFAGRTVRVRVSKKEGMQDQNLLDEPKQDEDEESNSIWKSISSSLTGGEKYDVINIFSLASGHLYERLMRIMFVSVMRHTKHPVKFWLLKNYLSPQFKETLPVMADHYKFDYELVEYKWPRWLHQQTEKQRVMWGHKILFLDVLFPLDLKKIIFVDADQIVRADLMELMELDLGGAPYGFTPFCDSRKEMDGFRFWKKGYWASHLGGRKYHISALYVVDLVKFRQIAAGDRLRGQYQGLSSDPNSLANLDQDLPNNMIHQVRIKSLPQEWLWCETWCDDASKEKAKTIDMCNNPLTKEPKLKLAARICPEWSVYDNEIKKLLAGELTRENGDEKLNKVTDDHSEL</sequence>
<feature type="signal peptide" evidence="13">
    <location>
        <begin position="1"/>
        <end position="24"/>
    </location>
</feature>
<evidence type="ECO:0000256" key="13">
    <source>
        <dbReference type="SAM" id="SignalP"/>
    </source>
</evidence>
<dbReference type="PANTHER" id="PTHR11226">
    <property type="entry name" value="UDP-GLUCOSE GLYCOPROTEIN:GLUCOSYLTRANSFERASE"/>
    <property type="match status" value="1"/>
</dbReference>
<evidence type="ECO:0000256" key="8">
    <source>
        <dbReference type="ARBA" id="ARBA00022824"/>
    </source>
</evidence>
<dbReference type="InterPro" id="IPR029044">
    <property type="entry name" value="Nucleotide-diphossugar_trans"/>
</dbReference>
<keyword evidence="7 13" id="KW-0732">Signal</keyword>
<evidence type="ECO:0000313" key="20">
    <source>
        <dbReference type="Proteomes" id="UP001608902"/>
    </source>
</evidence>
<evidence type="ECO:0000256" key="4">
    <source>
        <dbReference type="ARBA" id="ARBA00006351"/>
    </source>
</evidence>
<evidence type="ECO:0000259" key="16">
    <source>
        <dbReference type="Pfam" id="PF18402"/>
    </source>
</evidence>
<evidence type="ECO:0000256" key="11">
    <source>
        <dbReference type="ARBA" id="ARBA00048456"/>
    </source>
</evidence>
<dbReference type="GO" id="GO:0005788">
    <property type="term" value="C:endoplasmic reticulum lumen"/>
    <property type="evidence" value="ECO:0007669"/>
    <property type="project" value="UniProtKB-SubCell"/>
</dbReference>
<keyword evidence="8" id="KW-0256">Endoplasmic reticulum</keyword>
<evidence type="ECO:0000313" key="19">
    <source>
        <dbReference type="EMBL" id="MFH4973666.1"/>
    </source>
</evidence>
<dbReference type="CDD" id="cd06432">
    <property type="entry name" value="GT8_HUGT1_C_like"/>
    <property type="match status" value="1"/>
</dbReference>
<evidence type="ECO:0000256" key="2">
    <source>
        <dbReference type="ARBA" id="ARBA00004319"/>
    </source>
</evidence>
<evidence type="ECO:0000256" key="6">
    <source>
        <dbReference type="ARBA" id="ARBA00022679"/>
    </source>
</evidence>
<evidence type="ECO:0000256" key="5">
    <source>
        <dbReference type="ARBA" id="ARBA00022676"/>
    </source>
</evidence>
<evidence type="ECO:0000259" key="14">
    <source>
        <dbReference type="Pfam" id="PF18400"/>
    </source>
</evidence>
<comment type="catalytic activity">
    <reaction evidence="11">
        <text>N(4)-(alpha-D-Man-(1-&gt;2)-alpha-D-Man-(1-&gt;2)-alpha-D-Man-(1-&gt;3)-[alpha-D-Man-(1-&gt;2)-alpha-D-Man-(1-&gt;3)-[alpha-D-Man-(1-&gt;2)-alpha-D-Man-(1-&gt;6)]-alpha-D-Man-(1-&gt;6)]-beta-D-Man-(1-&gt;4)-beta-D-GlcNAc-(1-&gt;4)-beta-D-GlcNAc)-L-asparaginyl-[protein] (N-glucan mannose isomer 9A1,2,3B1,2,3) + UDP-alpha-D-glucose = N(4)-(alpha-D-Glc-(1-&gt;3)-alpha-D-Man-(1-&gt;2)-alpha-D-Man-(1-&gt;2)-alpha-D-Man-(1-&gt;3)-[alpha-D-Man-(1-&gt;2)-alpha-D-Man-(1-&gt;3)-[alpha-D-Man-(1-&gt;2)-alpha-D-Man-(1-&gt;6)]-alpha-D-Man-(1-&gt;6)]-beta-D-Man-(1-&gt;4)-beta-D-GlcNAc-(1-&gt;4)-beta-D-GlcNAc)-L-asparaginyl-[protein] + UDP + H(+)</text>
        <dbReference type="Rhea" id="RHEA:61304"/>
        <dbReference type="Rhea" id="RHEA-COMP:14356"/>
        <dbReference type="Rhea" id="RHEA-COMP:14357"/>
        <dbReference type="ChEBI" id="CHEBI:15378"/>
        <dbReference type="ChEBI" id="CHEBI:58223"/>
        <dbReference type="ChEBI" id="CHEBI:58885"/>
        <dbReference type="ChEBI" id="CHEBI:59080"/>
        <dbReference type="ChEBI" id="CHEBI:139493"/>
    </reaction>
</comment>
<evidence type="ECO:0000256" key="9">
    <source>
        <dbReference type="ARBA" id="ARBA00023180"/>
    </source>
</evidence>
<proteinExistence type="inferred from homology"/>
<dbReference type="Pfam" id="PF18401">
    <property type="entry name" value="Thioredoxin_13"/>
    <property type="match status" value="1"/>
</dbReference>
<dbReference type="Gene3D" id="3.90.550.10">
    <property type="entry name" value="Spore Coat Polysaccharide Biosynthesis Protein SpsA, Chain A"/>
    <property type="match status" value="1"/>
</dbReference>
<feature type="chain" id="PRO_5044776615" description="UDP-glucose:glycoprotein glucosyltransferase 1" evidence="13">
    <location>
        <begin position="25"/>
        <end position="1530"/>
    </location>
</feature>
<feature type="domain" description="Glucosyltransferase 24 catalytic" evidence="18">
    <location>
        <begin position="1239"/>
        <end position="1506"/>
    </location>
</feature>
<dbReference type="InterPro" id="IPR040694">
    <property type="entry name" value="UGGT_TRXL_2"/>
</dbReference>
<evidence type="ECO:0008006" key="21">
    <source>
        <dbReference type="Google" id="ProtNLM"/>
    </source>
</evidence>
<feature type="domain" description="UGGT thioredoxin-like" evidence="15">
    <location>
        <begin position="299"/>
        <end position="431"/>
    </location>
</feature>
<dbReference type="InterPro" id="IPR009448">
    <property type="entry name" value="UDP-g_GGtrans"/>
</dbReference>
<dbReference type="Pfam" id="PF18400">
    <property type="entry name" value="Thioredoxin_12"/>
    <property type="match status" value="1"/>
</dbReference>
<keyword evidence="6" id="KW-0808">Transferase</keyword>
<feature type="domain" description="UDP-glucose:glycoprotein glucosyltransferase thioredoxin-like" evidence="17">
    <location>
        <begin position="722"/>
        <end position="928"/>
    </location>
</feature>
<reference evidence="19 20" key="1">
    <citation type="submission" date="2024-08" db="EMBL/GenBank/DDBJ databases">
        <title>Gnathostoma spinigerum genome.</title>
        <authorList>
            <person name="Gonzalez-Bertolin B."/>
            <person name="Monzon S."/>
            <person name="Zaballos A."/>
            <person name="Jimenez P."/>
            <person name="Dekumyoy P."/>
            <person name="Varona S."/>
            <person name="Cuesta I."/>
            <person name="Sumanam S."/>
            <person name="Adisakwattana P."/>
            <person name="Gasser R.B."/>
            <person name="Hernandez-Gonzalez A."/>
            <person name="Young N.D."/>
            <person name="Perteguer M.J."/>
        </authorList>
    </citation>
    <scope>NUCLEOTIDE SEQUENCE [LARGE SCALE GENOMIC DNA]</scope>
    <source>
        <strain evidence="19">AL3</strain>
        <tissue evidence="19">Liver</tissue>
    </source>
</reference>
<dbReference type="EMBL" id="JBGFUD010000103">
    <property type="protein sequence ID" value="MFH4973666.1"/>
    <property type="molecule type" value="Genomic_DNA"/>
</dbReference>
<comment type="similarity">
    <text evidence="4">Belongs to the glycosyltransferase 8 family.</text>
</comment>
<dbReference type="Proteomes" id="UP001608902">
    <property type="component" value="Unassembled WGS sequence"/>
</dbReference>
<dbReference type="InterPro" id="IPR040525">
    <property type="entry name" value="UGGT_TRXL_4"/>
</dbReference>
<evidence type="ECO:0000256" key="10">
    <source>
        <dbReference type="ARBA" id="ARBA00045874"/>
    </source>
</evidence>
<comment type="subcellular location">
    <subcellularLocation>
        <location evidence="2">Endoplasmic reticulum lumen</location>
    </subcellularLocation>
</comment>
<evidence type="ECO:0000256" key="3">
    <source>
        <dbReference type="ARBA" id="ARBA00004922"/>
    </source>
</evidence>
<dbReference type="SUPFAM" id="SSF53448">
    <property type="entry name" value="Nucleotide-diphospho-sugar transferases"/>
    <property type="match status" value="1"/>
</dbReference>
<comment type="caution">
    <text evidence="19">The sequence shown here is derived from an EMBL/GenBank/DDBJ whole genome shotgun (WGS) entry which is preliminary data.</text>
</comment>
<keyword evidence="20" id="KW-1185">Reference proteome</keyword>
<dbReference type="InterPro" id="IPR040693">
    <property type="entry name" value="UGGT_TRXL_1"/>
</dbReference>
<feature type="region of interest" description="Disordered" evidence="12">
    <location>
        <begin position="245"/>
        <end position="266"/>
    </location>
</feature>
<evidence type="ECO:0000259" key="15">
    <source>
        <dbReference type="Pfam" id="PF18401"/>
    </source>
</evidence>
<evidence type="ECO:0000256" key="1">
    <source>
        <dbReference type="ARBA" id="ARBA00001913"/>
    </source>
</evidence>
<organism evidence="19 20">
    <name type="scientific">Gnathostoma spinigerum</name>
    <dbReference type="NCBI Taxonomy" id="75299"/>
    <lineage>
        <taxon>Eukaryota</taxon>
        <taxon>Metazoa</taxon>
        <taxon>Ecdysozoa</taxon>
        <taxon>Nematoda</taxon>
        <taxon>Chromadorea</taxon>
        <taxon>Rhabditida</taxon>
        <taxon>Spirurina</taxon>
        <taxon>Gnathostomatomorpha</taxon>
        <taxon>Gnathostomatoidea</taxon>
        <taxon>Gnathostomatidae</taxon>
        <taxon>Gnathostoma</taxon>
    </lineage>
</organism>
<evidence type="ECO:0000259" key="18">
    <source>
        <dbReference type="Pfam" id="PF18404"/>
    </source>
</evidence>
<dbReference type="GO" id="GO:1901135">
    <property type="term" value="P:carbohydrate derivative metabolic process"/>
    <property type="evidence" value="ECO:0007669"/>
    <property type="project" value="UniProtKB-ARBA"/>
</dbReference>
<dbReference type="Pfam" id="PF18402">
    <property type="entry name" value="Thioredoxin_14"/>
    <property type="match status" value="1"/>
</dbReference>
<feature type="domain" description="UGGT thioredoxin-like" evidence="16">
    <location>
        <begin position="447"/>
        <end position="686"/>
    </location>
</feature>
<comment type="pathway">
    <text evidence="3">Protein modification; protein glycosylation.</text>
</comment>
<dbReference type="InterPro" id="IPR040692">
    <property type="entry name" value="UGGT_TRXL_3"/>
</dbReference>
<evidence type="ECO:0000256" key="12">
    <source>
        <dbReference type="SAM" id="MobiDB-lite"/>
    </source>
</evidence>
<feature type="domain" description="UGGT thioredoxin-like" evidence="14">
    <location>
        <begin position="41"/>
        <end position="224"/>
    </location>
</feature>
<keyword evidence="9" id="KW-0325">Glycoprotein</keyword>
<dbReference type="Pfam" id="PF18403">
    <property type="entry name" value="Thioredoxin_15"/>
    <property type="match status" value="1"/>
</dbReference>
<dbReference type="GO" id="GO:0016757">
    <property type="term" value="F:glycosyltransferase activity"/>
    <property type="evidence" value="ECO:0007669"/>
    <property type="project" value="UniProtKB-KW"/>
</dbReference>
<dbReference type="PANTHER" id="PTHR11226:SF0">
    <property type="entry name" value="UDP-GLUCOSE:GLYCOPROTEIN GLUCOSYLTRANSFERASE"/>
    <property type="match status" value="1"/>
</dbReference>
<protein>
    <recommendedName>
        <fullName evidence="21">UDP-glucose:glycoprotein glucosyltransferase 1</fullName>
    </recommendedName>
</protein>
<keyword evidence="5" id="KW-0328">Glycosyltransferase</keyword>
<dbReference type="Pfam" id="PF18404">
    <property type="entry name" value="Glyco_transf_24"/>
    <property type="match status" value="1"/>
</dbReference>
<name>A0ABD6E401_9BILA</name>
<evidence type="ECO:0000256" key="7">
    <source>
        <dbReference type="ARBA" id="ARBA00022729"/>
    </source>
</evidence>
<evidence type="ECO:0000259" key="17">
    <source>
        <dbReference type="Pfam" id="PF18403"/>
    </source>
</evidence>
<dbReference type="FunFam" id="3.90.550.10:FF:000004">
    <property type="entry name" value="UDP-glucose glycoprotein glucosyltransferase 1"/>
    <property type="match status" value="1"/>
</dbReference>
<gene>
    <name evidence="19" type="ORF">AB6A40_000375</name>
</gene>
<comment type="function">
    <text evidence="10">Recognizes glycoproteins with minor folding defects. Reglucosylates single N-glycans near the misfolded part of the protein, thus providing quality control for protein folding in the endoplasmic reticulum. Reglucosylated proteins are recognized by calreticulin for recycling to the endoplasmic reticulum and refolding or degradation.</text>
</comment>
<comment type="cofactor">
    <cofactor evidence="1">
        <name>Ca(2+)</name>
        <dbReference type="ChEBI" id="CHEBI:29108"/>
    </cofactor>
</comment>
<dbReference type="InterPro" id="IPR040497">
    <property type="entry name" value="Glyco_transf_24"/>
</dbReference>
<dbReference type="Pfam" id="PF06427">
    <property type="entry name" value="UDP-g_GGTase"/>
    <property type="match status" value="1"/>
</dbReference>
<accession>A0ABD6E401</accession>